<reference evidence="2" key="1">
    <citation type="submission" date="2021-12" db="EMBL/GenBank/DDBJ databases">
        <authorList>
            <person name="King R."/>
        </authorList>
    </citation>
    <scope>NUCLEOTIDE SEQUENCE</scope>
</reference>
<dbReference type="Gene3D" id="1.10.246.140">
    <property type="match status" value="1"/>
</dbReference>
<accession>A0A9P0F3G5</accession>
<dbReference type="InterPro" id="IPR038212">
    <property type="entry name" value="TF_EnY2_sf"/>
</dbReference>
<keyword evidence="1" id="KW-0811">Translocation</keyword>
<dbReference type="GO" id="GO:0006325">
    <property type="term" value="P:chromatin organization"/>
    <property type="evidence" value="ECO:0007669"/>
    <property type="project" value="UniProtKB-KW"/>
</dbReference>
<dbReference type="KEGG" id="btab:109037876"/>
<dbReference type="GO" id="GO:0005654">
    <property type="term" value="C:nucleoplasm"/>
    <property type="evidence" value="ECO:0007669"/>
    <property type="project" value="UniProtKB-SubCell"/>
</dbReference>
<dbReference type="GO" id="GO:0000124">
    <property type="term" value="C:SAGA complex"/>
    <property type="evidence" value="ECO:0007669"/>
    <property type="project" value="UniProtKB-UniRule"/>
</dbReference>
<keyword evidence="1" id="KW-0156">Chromatin regulator</keyword>
<keyword evidence="1" id="KW-0804">Transcription</keyword>
<dbReference type="GO" id="GO:0005643">
    <property type="term" value="C:nuclear pore"/>
    <property type="evidence" value="ECO:0007669"/>
    <property type="project" value="UniProtKB-UniRule"/>
</dbReference>
<keyword evidence="1" id="KW-0010">Activator</keyword>
<dbReference type="EMBL" id="OU963866">
    <property type="protein sequence ID" value="CAH0390367.1"/>
    <property type="molecule type" value="Genomic_DNA"/>
</dbReference>
<comment type="subcellular location">
    <subcellularLocation>
        <location evidence="1">Nucleus</location>
        <location evidence="1">Nucleoplasm</location>
    </subcellularLocation>
</comment>
<dbReference type="HAMAP" id="MF_03046">
    <property type="entry name" value="ENY2_Sus1"/>
    <property type="match status" value="1"/>
</dbReference>
<keyword evidence="1" id="KW-0509">mRNA transport</keyword>
<protein>
    <recommendedName>
        <fullName evidence="1">Enhancer of yellow 2 transcription factor</fullName>
    </recommendedName>
</protein>
<keyword evidence="1" id="KW-0539">Nucleus</keyword>
<dbReference type="AlphaFoldDB" id="A0A9P0F3G5"/>
<dbReference type="GO" id="GO:0003713">
    <property type="term" value="F:transcription coactivator activity"/>
    <property type="evidence" value="ECO:0007669"/>
    <property type="project" value="UniProtKB-UniRule"/>
</dbReference>
<evidence type="ECO:0000313" key="3">
    <source>
        <dbReference type="Proteomes" id="UP001152759"/>
    </source>
</evidence>
<proteinExistence type="inferred from homology"/>
<dbReference type="GO" id="GO:0015031">
    <property type="term" value="P:protein transport"/>
    <property type="evidence" value="ECO:0007669"/>
    <property type="project" value="UniProtKB-KW"/>
</dbReference>
<comment type="similarity">
    <text evidence="1">Belongs to the ENY2 family.</text>
</comment>
<sequence>MSQSSPRNTAYVDLMQTGDYDRFRELLKKRLVECGWCDQIQVICREIAREKGPGITAQQLMDEVAVKGRALVPNSVKRELLQKVKEHLLKEAGYYDNELKKKTETAADESMS</sequence>
<dbReference type="Pfam" id="PF10163">
    <property type="entry name" value="EnY2"/>
    <property type="match status" value="1"/>
</dbReference>
<evidence type="ECO:0000313" key="2">
    <source>
        <dbReference type="EMBL" id="CAH0390367.1"/>
    </source>
</evidence>
<dbReference type="PANTHER" id="PTHR12514">
    <property type="entry name" value="ENHANCER OF YELLOW 2 TRANSCRIPTION FACTOR"/>
    <property type="match status" value="1"/>
</dbReference>
<keyword evidence="1" id="KW-0813">Transport</keyword>
<dbReference type="InterPro" id="IPR018783">
    <property type="entry name" value="TF_ENY2"/>
</dbReference>
<dbReference type="GeneID" id="109037876"/>
<comment type="function">
    <text evidence="1">Involved in mRNA export coupled transcription activation by association with both the TREX-2 and the SAGA complexes. The transcription regulatory histone acetylation (HAT) complex SAGA is a multiprotein complex that activates transcription by remodeling chromatin and mediating histone acetylation and deubiquitination. Within the SAGA complex, participates to a subcomplex that specifically deubiquitinates histones. The SAGA complex is recruited to specific gene promoters by activators, where it is required for transcription. The TREX-2 complex functions in docking export-competent ribonucleoprotein particles (mRNPs) to the nuclear entrance of the nuclear pore complex (nuclear basket). TREX-2 participates in mRNA export and accurate chromatin positioning in the nucleus by tethering genes to the nuclear periphery.</text>
</comment>
<organism evidence="2 3">
    <name type="scientific">Bemisia tabaci</name>
    <name type="common">Sweetpotato whitefly</name>
    <name type="synonym">Aleurodes tabaci</name>
    <dbReference type="NCBI Taxonomy" id="7038"/>
    <lineage>
        <taxon>Eukaryota</taxon>
        <taxon>Metazoa</taxon>
        <taxon>Ecdysozoa</taxon>
        <taxon>Arthropoda</taxon>
        <taxon>Hexapoda</taxon>
        <taxon>Insecta</taxon>
        <taxon>Pterygota</taxon>
        <taxon>Neoptera</taxon>
        <taxon>Paraneoptera</taxon>
        <taxon>Hemiptera</taxon>
        <taxon>Sternorrhyncha</taxon>
        <taxon>Aleyrodoidea</taxon>
        <taxon>Aleyrodidae</taxon>
        <taxon>Aleyrodinae</taxon>
        <taxon>Bemisia</taxon>
    </lineage>
</organism>
<keyword evidence="1" id="KW-0653">Protein transport</keyword>
<keyword evidence="3" id="KW-1185">Reference proteome</keyword>
<dbReference type="GO" id="GO:0006368">
    <property type="term" value="P:transcription elongation by RNA polymerase II"/>
    <property type="evidence" value="ECO:0007669"/>
    <property type="project" value="UniProtKB-UniRule"/>
</dbReference>
<keyword evidence="1" id="KW-0805">Transcription regulation</keyword>
<dbReference type="GO" id="GO:0006406">
    <property type="term" value="P:mRNA export from nucleus"/>
    <property type="evidence" value="ECO:0007669"/>
    <property type="project" value="UniProtKB-UniRule"/>
</dbReference>
<dbReference type="GO" id="GO:0070390">
    <property type="term" value="C:transcription export complex 2"/>
    <property type="evidence" value="ECO:0007669"/>
    <property type="project" value="UniProtKB-UniRule"/>
</dbReference>
<name>A0A9P0F3G5_BEMTA</name>
<dbReference type="GO" id="GO:0071819">
    <property type="term" value="C:DUBm complex"/>
    <property type="evidence" value="ECO:0007669"/>
    <property type="project" value="UniProtKB-UniRule"/>
</dbReference>
<dbReference type="Proteomes" id="UP001152759">
    <property type="component" value="Chromosome 5"/>
</dbReference>
<gene>
    <name evidence="1" type="primary">e(y)2</name>
    <name evidence="2" type="ORF">BEMITA_LOCUS9097</name>
</gene>
<dbReference type="OrthoDB" id="6221744at2759"/>
<evidence type="ECO:0000256" key="1">
    <source>
        <dbReference type="HAMAP-Rule" id="MF_03046"/>
    </source>
</evidence>
<comment type="subunit">
    <text evidence="1">Component of the nuclear pore complex (NPC)-associated TREX-2 complex (transcription and export complex 2). Component of the SAGA transcription coactivator-HAT complex. Within the SAGA complex, participates to a subcomplex of SAGA called the DUB module (deubiquitination module).</text>
</comment>